<evidence type="ECO:0000256" key="1">
    <source>
        <dbReference type="SAM" id="MobiDB-lite"/>
    </source>
</evidence>
<keyword evidence="3" id="KW-1185">Reference proteome</keyword>
<feature type="compositionally biased region" description="Basic residues" evidence="1">
    <location>
        <begin position="536"/>
        <end position="551"/>
    </location>
</feature>
<name>G1SKN1_RABIT</name>
<dbReference type="AlphaFoldDB" id="G1SKN1"/>
<dbReference type="HOGENOM" id="CLU_019207_0_0_1"/>
<dbReference type="eggNOG" id="ENOG502QSKH">
    <property type="taxonomic scope" value="Eukaryota"/>
</dbReference>
<dbReference type="Bgee" id="ENSOCUG00000003893">
    <property type="expression patterns" value="Expressed in testis and 11 other cell types or tissues"/>
</dbReference>
<feature type="compositionally biased region" description="Basic residues" evidence="1">
    <location>
        <begin position="69"/>
        <end position="78"/>
    </location>
</feature>
<dbReference type="Proteomes" id="UP000001811">
    <property type="component" value="Unplaced"/>
</dbReference>
<proteinExistence type="predicted"/>
<feature type="region of interest" description="Disordered" evidence="1">
    <location>
        <begin position="66"/>
        <end position="101"/>
    </location>
</feature>
<feature type="compositionally biased region" description="Low complexity" evidence="1">
    <location>
        <begin position="556"/>
        <end position="565"/>
    </location>
</feature>
<protein>
    <submittedName>
        <fullName evidence="2">Uncharacterized protein</fullName>
    </submittedName>
</protein>
<sequence>MGPAATLPPQEHRRADPGSPELPADHQDQDGRLPSVPVPPHPHTVGGALRAPAQVPALLRQPELVQKAVPRHHPRGRRSPGWVGSKAGAGHELGPSTPPPQAYPEMGTVEGLASVLLDMLPTSSWADRVHMLHALLTLLPDLGHGLRSQLRDLLLHLLNLDQPPSFQDPTQKQFVMLALQLLLACFLESNDTVLELMSYFLYSPDPCRCVLPPPPPPALPGPCRTTCPCPRPELKKLMDRLGLQDPQGFLFKEMLTWVQGAQLSSKSTLRTLCCQKLEGMIQQLQVLLTPLPGSSRTWGQSWGGGTGTARPGHPSGSPWAAASLRWGGAGRGGLEAGRRGQGVRGGAPIPAALSASRFLQIRITKAQAASPEPSALPTPPKEAPLKAAPPVSPVPWRHLLEPPLPAGAGAGAELQAQPVRSRWTKRALSETLQNFCGTPRPSWRSPASPALPERPQLPHGQMLDLGCIDALNYFCEQQRAQQLILLWEEAQRLRSPEPNTVVRPPHDRRRCPILRLQEAEVHSSEERPRGECAGRRRDRHPHPHACRHPHRPAPAPAGRMPPALRTGRTRPLDGSIRALKLPLPRVEVQPFPAGWPQPARPRCPLPLQPGLQRYFVPGRADPDGLG</sequence>
<feature type="region of interest" description="Disordered" evidence="1">
    <location>
        <begin position="366"/>
        <end position="390"/>
    </location>
</feature>
<accession>G1SKN1</accession>
<feature type="region of interest" description="Disordered" evidence="1">
    <location>
        <begin position="298"/>
        <end position="317"/>
    </location>
</feature>
<feature type="compositionally biased region" description="Pro residues" evidence="1">
    <location>
        <begin position="593"/>
        <end position="607"/>
    </location>
</feature>
<dbReference type="PANTHER" id="PTHR45532:SF1">
    <property type="entry name" value="WD REPEAT-CONTAINING PROTEIN 97"/>
    <property type="match status" value="1"/>
</dbReference>
<organism evidence="2 3">
    <name type="scientific">Oryctolagus cuniculus</name>
    <name type="common">Rabbit</name>
    <dbReference type="NCBI Taxonomy" id="9986"/>
    <lineage>
        <taxon>Eukaryota</taxon>
        <taxon>Metazoa</taxon>
        <taxon>Chordata</taxon>
        <taxon>Craniata</taxon>
        <taxon>Vertebrata</taxon>
        <taxon>Euteleostomi</taxon>
        <taxon>Mammalia</taxon>
        <taxon>Eutheria</taxon>
        <taxon>Euarchontoglires</taxon>
        <taxon>Glires</taxon>
        <taxon>Lagomorpha</taxon>
        <taxon>Leporidae</taxon>
        <taxon>Oryctolagus</taxon>
    </lineage>
</organism>
<feature type="region of interest" description="Disordered" evidence="1">
    <location>
        <begin position="520"/>
        <end position="570"/>
    </location>
</feature>
<dbReference type="InParanoid" id="G1SKN1"/>
<feature type="region of interest" description="Disordered" evidence="1">
    <location>
        <begin position="592"/>
        <end position="626"/>
    </location>
</feature>
<evidence type="ECO:0000313" key="3">
    <source>
        <dbReference type="Proteomes" id="UP000001811"/>
    </source>
</evidence>
<dbReference type="PANTHER" id="PTHR45532">
    <property type="entry name" value="WD REPEAT-CONTAINING PROTEIN 97"/>
    <property type="match status" value="1"/>
</dbReference>
<dbReference type="Ensembl" id="ENSOCUT00000003893.3">
    <property type="protein sequence ID" value="ENSOCUP00000003378.3"/>
    <property type="gene ID" value="ENSOCUG00000003893.3"/>
</dbReference>
<dbReference type="GeneTree" id="ENSGT00940000164199"/>
<reference evidence="2" key="3">
    <citation type="submission" date="2025-09" db="UniProtKB">
        <authorList>
            <consortium name="Ensembl"/>
        </authorList>
    </citation>
    <scope>IDENTIFICATION</scope>
    <source>
        <strain evidence="2">Thorbecke</strain>
    </source>
</reference>
<feature type="compositionally biased region" description="Basic and acidic residues" evidence="1">
    <location>
        <begin position="520"/>
        <end position="535"/>
    </location>
</feature>
<reference evidence="2" key="2">
    <citation type="submission" date="2025-08" db="UniProtKB">
        <authorList>
            <consortium name="Ensembl"/>
        </authorList>
    </citation>
    <scope>IDENTIFICATION</scope>
    <source>
        <strain evidence="2">Thorbecke</strain>
    </source>
</reference>
<feature type="region of interest" description="Disordered" evidence="1">
    <location>
        <begin position="1"/>
        <end position="51"/>
    </location>
</feature>
<evidence type="ECO:0000313" key="2">
    <source>
        <dbReference type="Ensembl" id="ENSOCUP00000003378.3"/>
    </source>
</evidence>
<reference evidence="2 3" key="1">
    <citation type="journal article" date="2011" name="Nature">
        <title>A high-resolution map of human evolutionary constraint using 29 mammals.</title>
        <authorList>
            <person name="Lindblad-Toh K."/>
            <person name="Garber M."/>
            <person name="Zuk O."/>
            <person name="Lin M.F."/>
            <person name="Parker B.J."/>
            <person name="Washietl S."/>
            <person name="Kheradpour P."/>
            <person name="Ernst J."/>
            <person name="Jordan G."/>
            <person name="Mauceli E."/>
            <person name="Ward L.D."/>
            <person name="Lowe C.B."/>
            <person name="Holloway A.K."/>
            <person name="Clamp M."/>
            <person name="Gnerre S."/>
            <person name="Alfoldi J."/>
            <person name="Beal K."/>
            <person name="Chang J."/>
            <person name="Clawson H."/>
            <person name="Cuff J."/>
            <person name="Di Palma F."/>
            <person name="Fitzgerald S."/>
            <person name="Flicek P."/>
            <person name="Guttman M."/>
            <person name="Hubisz M.J."/>
            <person name="Jaffe D.B."/>
            <person name="Jungreis I."/>
            <person name="Kent W.J."/>
            <person name="Kostka D."/>
            <person name="Lara M."/>
            <person name="Martins A.L."/>
            <person name="Massingham T."/>
            <person name="Moltke I."/>
            <person name="Raney B.J."/>
            <person name="Rasmussen M.D."/>
            <person name="Robinson J."/>
            <person name="Stark A."/>
            <person name="Vilella A.J."/>
            <person name="Wen J."/>
            <person name="Xie X."/>
            <person name="Zody M.C."/>
            <person name="Baldwin J."/>
            <person name="Bloom T."/>
            <person name="Chin C.W."/>
            <person name="Heiman D."/>
            <person name="Nicol R."/>
            <person name="Nusbaum C."/>
            <person name="Young S."/>
            <person name="Wilkinson J."/>
            <person name="Worley K.C."/>
            <person name="Kovar C.L."/>
            <person name="Muzny D.M."/>
            <person name="Gibbs R.A."/>
            <person name="Cree A."/>
            <person name="Dihn H.H."/>
            <person name="Fowler G."/>
            <person name="Jhangiani S."/>
            <person name="Joshi V."/>
            <person name="Lee S."/>
            <person name="Lewis L.R."/>
            <person name="Nazareth L.V."/>
            <person name="Okwuonu G."/>
            <person name="Santibanez J."/>
            <person name="Warren W.C."/>
            <person name="Mardis E.R."/>
            <person name="Weinstock G.M."/>
            <person name="Wilson R.K."/>
            <person name="Delehaunty K."/>
            <person name="Dooling D."/>
            <person name="Fronik C."/>
            <person name="Fulton L."/>
            <person name="Fulton B."/>
            <person name="Graves T."/>
            <person name="Minx P."/>
            <person name="Sodergren E."/>
            <person name="Birney E."/>
            <person name="Margulies E.H."/>
            <person name="Herrero J."/>
            <person name="Green E.D."/>
            <person name="Haussler D."/>
            <person name="Siepel A."/>
            <person name="Goldman N."/>
            <person name="Pollard K.S."/>
            <person name="Pedersen J.S."/>
            <person name="Lander E.S."/>
            <person name="Kellis M."/>
        </authorList>
    </citation>
    <scope>NUCLEOTIDE SEQUENCE [LARGE SCALE GENOMIC DNA]</scope>
    <source>
        <strain evidence="3">Thorbecke</strain>
    </source>
</reference>